<feature type="signal peptide" evidence="1">
    <location>
        <begin position="1"/>
        <end position="21"/>
    </location>
</feature>
<dbReference type="Pfam" id="PF13149">
    <property type="entry name" value="Mfa_like_1"/>
    <property type="match status" value="1"/>
</dbReference>
<gene>
    <name evidence="2" type="ORF">NCTC11190_01558</name>
</gene>
<accession>A0A379MS35</accession>
<evidence type="ECO:0008006" key="4">
    <source>
        <dbReference type="Google" id="ProtNLM"/>
    </source>
</evidence>
<name>A0A379MS35_9BACT</name>
<dbReference type="EMBL" id="UGVL01000001">
    <property type="protein sequence ID" value="SUE34335.1"/>
    <property type="molecule type" value="Genomic_DNA"/>
</dbReference>
<protein>
    <recommendedName>
        <fullName evidence="4">Fimbrillin family protein</fullName>
    </recommendedName>
</protein>
<organism evidence="2 3">
    <name type="scientific">Rikenella microfusus</name>
    <dbReference type="NCBI Taxonomy" id="28139"/>
    <lineage>
        <taxon>Bacteria</taxon>
        <taxon>Pseudomonadati</taxon>
        <taxon>Bacteroidota</taxon>
        <taxon>Bacteroidia</taxon>
        <taxon>Bacteroidales</taxon>
        <taxon>Rikenellaceae</taxon>
        <taxon>Rikenella</taxon>
    </lineage>
</organism>
<evidence type="ECO:0000256" key="1">
    <source>
        <dbReference type="SAM" id="SignalP"/>
    </source>
</evidence>
<proteinExistence type="predicted"/>
<evidence type="ECO:0000313" key="2">
    <source>
        <dbReference type="EMBL" id="SUE34335.1"/>
    </source>
</evidence>
<dbReference type="STRING" id="880526.GCA_000427365_02261"/>
<dbReference type="AlphaFoldDB" id="A0A379MS35"/>
<dbReference type="CDD" id="cd13120">
    <property type="entry name" value="BF2867_like_N"/>
    <property type="match status" value="1"/>
</dbReference>
<dbReference type="Proteomes" id="UP000255233">
    <property type="component" value="Unassembled WGS sequence"/>
</dbReference>
<sequence length="339" mass="35618">MKRIFISVMALALMASCAKKAVETPPADRVEIKVASQVLEIESKIPYDGQIGDGNELTARVLASTAAGNYQADKLLAGGDGTITFTDNDQTAQGFDKTPVYYPVTGSVWLAGLYPSGGVWTISPDGASATAPIDGKTDLMAAKQVETDKTDCQNGGSPETLSFKHLLTRLDIRVQAESEAARKAWGKITDIVLKVPQFSLAVDLAAGTASESTRSGSVTHCYVVADGRPGDQAFSGQAVEIPLKPAGEDIKTDAAYVLCLPIEDVTAKPAYILNVKTEKYAQGMDVEIDLQANAGQPSLSGSTAGQAFVVTLTFKATEVKAKADVTAWDYAGNASSSLQ</sequence>
<feature type="chain" id="PRO_5016722525" description="Fimbrillin family protein" evidence="1">
    <location>
        <begin position="22"/>
        <end position="339"/>
    </location>
</feature>
<reference evidence="2 3" key="1">
    <citation type="submission" date="2018-06" db="EMBL/GenBank/DDBJ databases">
        <authorList>
            <consortium name="Pathogen Informatics"/>
            <person name="Doyle S."/>
        </authorList>
    </citation>
    <scope>NUCLEOTIDE SEQUENCE [LARGE SCALE GENOMIC DNA]</scope>
    <source>
        <strain evidence="2 3">NCTC11190</strain>
    </source>
</reference>
<dbReference type="PROSITE" id="PS51257">
    <property type="entry name" value="PROKAR_LIPOPROTEIN"/>
    <property type="match status" value="1"/>
</dbReference>
<dbReference type="InterPro" id="IPR025049">
    <property type="entry name" value="Mfa-like_1"/>
</dbReference>
<dbReference type="RefSeq" id="WP_027291791.1">
    <property type="nucleotide sequence ID" value="NZ_UGVL01000001.1"/>
</dbReference>
<evidence type="ECO:0000313" key="3">
    <source>
        <dbReference type="Proteomes" id="UP000255233"/>
    </source>
</evidence>
<keyword evidence="1" id="KW-0732">Signal</keyword>
<keyword evidence="3" id="KW-1185">Reference proteome</keyword>